<dbReference type="AlphaFoldDB" id="A4C2Z9"/>
<dbReference type="Proteomes" id="UP000003053">
    <property type="component" value="Unassembled WGS sequence"/>
</dbReference>
<name>A4C2Z9_9FLAO</name>
<protein>
    <submittedName>
        <fullName evidence="2">Uncharacterized protein</fullName>
    </submittedName>
</protein>
<evidence type="ECO:0000313" key="2">
    <source>
        <dbReference type="EMBL" id="EAR11673.1"/>
    </source>
</evidence>
<dbReference type="EMBL" id="AAOG01000005">
    <property type="protein sequence ID" value="EAR11673.1"/>
    <property type="molecule type" value="Genomic_DNA"/>
</dbReference>
<accession>A4C2Z9</accession>
<proteinExistence type="predicted"/>
<keyword evidence="3" id="KW-1185">Reference proteome</keyword>
<sequence length="26" mass="2737">MVNTEVDGVLKRSTALSSKEGKGSEN</sequence>
<organism evidence="2 3">
    <name type="scientific">Polaribacter irgensii 23-P</name>
    <dbReference type="NCBI Taxonomy" id="313594"/>
    <lineage>
        <taxon>Bacteria</taxon>
        <taxon>Pseudomonadati</taxon>
        <taxon>Bacteroidota</taxon>
        <taxon>Flavobacteriia</taxon>
        <taxon>Flavobacteriales</taxon>
        <taxon>Flavobacteriaceae</taxon>
    </lineage>
</organism>
<dbReference type="STRING" id="313594.PI23P_00665"/>
<feature type="region of interest" description="Disordered" evidence="1">
    <location>
        <begin position="1"/>
        <end position="26"/>
    </location>
</feature>
<gene>
    <name evidence="2" type="ORF">PI23P_00665</name>
</gene>
<reference evidence="2 3" key="1">
    <citation type="submission" date="2006-02" db="EMBL/GenBank/DDBJ databases">
        <authorList>
            <person name="Murray A."/>
            <person name="Staley J."/>
            <person name="Ferriera S."/>
            <person name="Johnson J."/>
            <person name="Kravitz S."/>
            <person name="Halpern A."/>
            <person name="Remington K."/>
            <person name="Beeson K."/>
            <person name="Tran B."/>
            <person name="Rogers Y.-H."/>
            <person name="Friedman R."/>
            <person name="Venter J.C."/>
        </authorList>
    </citation>
    <scope>NUCLEOTIDE SEQUENCE [LARGE SCALE GENOMIC DNA]</scope>
    <source>
        <strain evidence="2 3">23-P</strain>
    </source>
</reference>
<evidence type="ECO:0000313" key="3">
    <source>
        <dbReference type="Proteomes" id="UP000003053"/>
    </source>
</evidence>
<evidence type="ECO:0000256" key="1">
    <source>
        <dbReference type="SAM" id="MobiDB-lite"/>
    </source>
</evidence>
<comment type="caution">
    <text evidence="2">The sequence shown here is derived from an EMBL/GenBank/DDBJ whole genome shotgun (WGS) entry which is preliminary data.</text>
</comment>
<dbReference type="HOGENOM" id="CLU_3416961_0_0_10"/>